<dbReference type="Proteomes" id="UP000320475">
    <property type="component" value="Unassembled WGS sequence"/>
</dbReference>
<protein>
    <submittedName>
        <fullName evidence="2">Uncharacterized protein</fullName>
    </submittedName>
</protein>
<gene>
    <name evidence="2" type="ORF">SeLEV6574_g06980</name>
    <name evidence="3" type="ORF">SeMB42_g05460</name>
</gene>
<feature type="compositionally biased region" description="Polar residues" evidence="1">
    <location>
        <begin position="87"/>
        <end position="98"/>
    </location>
</feature>
<name>A0A507CLT8_9FUNG</name>
<comment type="caution">
    <text evidence="2">The sequence shown here is derived from an EMBL/GenBank/DDBJ whole genome shotgun (WGS) entry which is preliminary data.</text>
</comment>
<accession>A0A507CLT8</accession>
<dbReference type="AlphaFoldDB" id="A0A507CLT8"/>
<dbReference type="EMBL" id="QEAN01000261">
    <property type="protein sequence ID" value="TPX41687.1"/>
    <property type="molecule type" value="Genomic_DNA"/>
</dbReference>
<feature type="compositionally biased region" description="Polar residues" evidence="1">
    <location>
        <begin position="236"/>
        <end position="258"/>
    </location>
</feature>
<feature type="compositionally biased region" description="Polar residues" evidence="1">
    <location>
        <begin position="170"/>
        <end position="182"/>
    </location>
</feature>
<organism evidence="2 5">
    <name type="scientific">Synchytrium endobioticum</name>
    <dbReference type="NCBI Taxonomy" id="286115"/>
    <lineage>
        <taxon>Eukaryota</taxon>
        <taxon>Fungi</taxon>
        <taxon>Fungi incertae sedis</taxon>
        <taxon>Chytridiomycota</taxon>
        <taxon>Chytridiomycota incertae sedis</taxon>
        <taxon>Chytridiomycetes</taxon>
        <taxon>Synchytriales</taxon>
        <taxon>Synchytriaceae</taxon>
        <taxon>Synchytrium</taxon>
    </lineage>
</organism>
<feature type="region of interest" description="Disordered" evidence="1">
    <location>
        <begin position="490"/>
        <end position="534"/>
    </location>
</feature>
<evidence type="ECO:0000256" key="1">
    <source>
        <dbReference type="SAM" id="MobiDB-lite"/>
    </source>
</evidence>
<feature type="region of interest" description="Disordered" evidence="1">
    <location>
        <begin position="297"/>
        <end position="322"/>
    </location>
</feature>
<evidence type="ECO:0000313" key="4">
    <source>
        <dbReference type="Proteomes" id="UP000317494"/>
    </source>
</evidence>
<evidence type="ECO:0000313" key="3">
    <source>
        <dbReference type="EMBL" id="TPX41687.1"/>
    </source>
</evidence>
<dbReference type="STRING" id="286115.A0A507CLT8"/>
<feature type="compositionally biased region" description="Low complexity" evidence="1">
    <location>
        <begin position="136"/>
        <end position="149"/>
    </location>
</feature>
<evidence type="ECO:0000313" key="5">
    <source>
        <dbReference type="Proteomes" id="UP000320475"/>
    </source>
</evidence>
<feature type="region of interest" description="Disordered" evidence="1">
    <location>
        <begin position="170"/>
        <end position="258"/>
    </location>
</feature>
<sequence>MSSWDAISATFLSNTSSSSSASSTTANSAPSIPVNIFKKKPPTTPNDRKLPNTTSASRPTGPLPRQPSSSKPTNVPPKSKVQMGNLFRTQSTTTGINYNTSSSLLAVNNRSAKNAAPKPFQTTGAVDKSTIHHAPDSAPATPASAPKVSSTADAARSILATAGITTRLNDGAITDTSSQQITHPVPPNPRRLSIPNTTPSTTTKDYNISVTAKHKQQNSPLLSRQDGDVPALQKASLPSQRPSLQTPISTIKNPQTTHQPLKIPMIKPPALQIIQPVLPLQQLQQSKQQKVVPLLPKNTVEQPPPPVFPHNKPTSPSTDHPPSWVRQLPQSMADNTPKLCGDHTVFDLEELSRRERAWRERGCQHQRYISEVIQADANAETALNTEMDKIDHFIRQLRAETARTTAKSIANHQTLLQSLRPTTSHPTPLPREQSTRPSPSLFKSHVNNNTMIQQDESRIVSDDSIIPLTMTSVSNSAIMRYQEAYFRVSNDNDDDASGSNGGESPRRATSDGSMIVDDGSKIGDMEEEGDIIGTRDVIDLEQDFGV</sequence>
<feature type="region of interest" description="Disordered" evidence="1">
    <location>
        <begin position="13"/>
        <end position="98"/>
    </location>
</feature>
<feature type="region of interest" description="Disordered" evidence="1">
    <location>
        <begin position="114"/>
        <end position="149"/>
    </location>
</feature>
<dbReference type="Proteomes" id="UP000317494">
    <property type="component" value="Unassembled WGS sequence"/>
</dbReference>
<feature type="compositionally biased region" description="Polar residues" evidence="1">
    <location>
        <begin position="194"/>
        <end position="210"/>
    </location>
</feature>
<dbReference type="VEuPathDB" id="FungiDB:SeMB42_g05460"/>
<feature type="compositionally biased region" description="Polar residues" evidence="1">
    <location>
        <begin position="414"/>
        <end position="426"/>
    </location>
</feature>
<dbReference type="EMBL" id="QEAM01000443">
    <property type="protein sequence ID" value="TPX39796.1"/>
    <property type="molecule type" value="Genomic_DNA"/>
</dbReference>
<keyword evidence="4" id="KW-1185">Reference proteome</keyword>
<feature type="region of interest" description="Disordered" evidence="1">
    <location>
        <begin position="414"/>
        <end position="444"/>
    </location>
</feature>
<feature type="compositionally biased region" description="Low complexity" evidence="1">
    <location>
        <begin position="13"/>
        <end position="31"/>
    </location>
</feature>
<reference evidence="4 5" key="1">
    <citation type="journal article" date="2019" name="Sci. Rep.">
        <title>Comparative genomics of chytrid fungi reveal insights into the obligate biotrophic and pathogenic lifestyle of Synchytrium endobioticum.</title>
        <authorList>
            <person name="van de Vossenberg B.T.L.H."/>
            <person name="Warris S."/>
            <person name="Nguyen H.D.T."/>
            <person name="van Gent-Pelzer M.P.E."/>
            <person name="Joly D.L."/>
            <person name="van de Geest H.C."/>
            <person name="Bonants P.J.M."/>
            <person name="Smith D.S."/>
            <person name="Levesque C.A."/>
            <person name="van der Lee T.A.J."/>
        </authorList>
    </citation>
    <scope>NUCLEOTIDE SEQUENCE [LARGE SCALE GENOMIC DNA]</scope>
    <source>
        <strain evidence="2 5">LEV6574</strain>
        <strain evidence="3 4">MB42</strain>
    </source>
</reference>
<evidence type="ECO:0000313" key="2">
    <source>
        <dbReference type="EMBL" id="TPX39796.1"/>
    </source>
</evidence>
<proteinExistence type="predicted"/>